<sequence length="230" mass="25806">MQTSTDSEKNDCRPYVLFIGGFMDGYSKVVYQVYEAYKAEMDTHAGRQYVYYQRHYPWYRGFNKHLNQMIDGQAAYFSRFKQTVVIVAHSWGATTAMRLIKNRLALQGMTVRLLVTCDPVGSIKSMQRSSAIERWRNVYVDYTLPGNRFHIRDEIPFSSNTVAKIDSLLKLPAQPFGIKGGPLGASAQADVNEAVCCNGDPGAEVLEMADAHAQVDLMFAQVKTEVAGIL</sequence>
<dbReference type="SUPFAM" id="SSF53474">
    <property type="entry name" value="alpha/beta-Hydrolases"/>
    <property type="match status" value="1"/>
</dbReference>
<evidence type="ECO:0000313" key="1">
    <source>
        <dbReference type="EMBL" id="AQS42355.1"/>
    </source>
</evidence>
<organism evidence="1 2">
    <name type="scientific">Candidatus Tokpelaia hoelldobleri</name>
    <dbReference type="NCBI Taxonomy" id="1902579"/>
    <lineage>
        <taxon>Bacteria</taxon>
        <taxon>Pseudomonadati</taxon>
        <taxon>Pseudomonadota</taxon>
        <taxon>Alphaproteobacteria</taxon>
        <taxon>Hyphomicrobiales</taxon>
        <taxon>Candidatus Tokpelaia</taxon>
    </lineage>
</organism>
<gene>
    <name evidence="1" type="ORF">BHV28_16850</name>
</gene>
<dbReference type="Proteomes" id="UP000188912">
    <property type="component" value="Chromosome"/>
</dbReference>
<dbReference type="InterPro" id="IPR029058">
    <property type="entry name" value="AB_hydrolase_fold"/>
</dbReference>
<proteinExistence type="predicted"/>
<dbReference type="AlphaFoldDB" id="A0A1U9JWU0"/>
<reference evidence="1 2" key="1">
    <citation type="journal article" date="2010" name="Science">
        <title>Genomic comparison of the ants Camponotus floridanus and Harpegnathos saltator.</title>
        <authorList>
            <person name="Bonasio R."/>
            <person name="Zhang G."/>
            <person name="Ye C."/>
            <person name="Mutti N.S."/>
            <person name="Fang X."/>
            <person name="Qin N."/>
            <person name="Donahue G."/>
            <person name="Yang P."/>
            <person name="Li Q."/>
            <person name="Li C."/>
            <person name="Zhang P."/>
            <person name="Huang Z."/>
            <person name="Berger S.L."/>
            <person name="Reinberg D."/>
            <person name="Wang J."/>
            <person name="Liebig J."/>
        </authorList>
    </citation>
    <scope>NUCLEOTIDE SEQUENCE [LARGE SCALE GENOMIC DNA]</scope>
    <source>
        <strain evidence="1 2">Hsal</strain>
    </source>
</reference>
<dbReference type="EMBL" id="CP017315">
    <property type="protein sequence ID" value="AQS42355.1"/>
    <property type="molecule type" value="Genomic_DNA"/>
</dbReference>
<dbReference type="GO" id="GO:0016787">
    <property type="term" value="F:hydrolase activity"/>
    <property type="evidence" value="ECO:0007669"/>
    <property type="project" value="UniProtKB-KW"/>
</dbReference>
<dbReference type="KEGG" id="thd:BHV28_16850"/>
<evidence type="ECO:0000313" key="2">
    <source>
        <dbReference type="Proteomes" id="UP000188912"/>
    </source>
</evidence>
<name>A0A1U9JWU0_9HYPH</name>
<dbReference type="STRING" id="1902579.BHV28_16850"/>
<accession>A0A1U9JWU0</accession>
<protein>
    <submittedName>
        <fullName evidence="1">Abhydrolase family protein</fullName>
    </submittedName>
</protein>
<keyword evidence="2" id="KW-1185">Reference proteome</keyword>
<dbReference type="Gene3D" id="3.40.50.1820">
    <property type="entry name" value="alpha/beta hydrolase"/>
    <property type="match status" value="1"/>
</dbReference>
<reference evidence="1 2" key="2">
    <citation type="journal article" date="2016" name="Sci. Rep.">
        <title>The genome of Rhizobiales bacteria in predatory ants reveals urease gene functions but no genes for nitrogen fixation.</title>
        <authorList>
            <person name="Neuvonen M.M."/>
            <person name="Tamarit D."/>
            <person name="Naslund K."/>
            <person name="Liebig J."/>
            <person name="Feldhaar H."/>
            <person name="Moran N.A."/>
            <person name="Guy L."/>
            <person name="Andersson S.G."/>
        </authorList>
    </citation>
    <scope>NUCLEOTIDE SEQUENCE [LARGE SCALE GENOMIC DNA]</scope>
    <source>
        <strain evidence="1 2">Hsal</strain>
    </source>
</reference>